<keyword evidence="3" id="KW-0547">Nucleotide-binding</keyword>
<sequence>MFYRLKVKVKVLIPFLIFVVLFLMLTTSYITNYYSQIDSLKELQKSVVLSTKISQLIHETQKERGYSSGYVTNHGERFEKELELQKQQTDKKIVELRGLLSKFNNPIIITSIQKPLQYLVTLKSIRKKVKNLQINSHKVILFYSTMNDAFLNIFVKLAKSSQVANITQELIAYSDFLYAKENAGIERALGTAIVSQNYFDKNQKVTFTNLVEAQRLYLKMFLQLTSQDIRIFYKKVFTGNDINNVNKVRAIILSKESHFQIDPLFWFDNITSKIDKLKKIDNYLEKHILKNIDEALRKNYGYFLIFIFLNILGVSVFVGIVITFLKLIHNELELKKINDKYIISSVTDAKGRILDVSDAFCMISGYSKKELIGKTHNIVRHPDMPKSVFREMWKALKQKKSWQGKVKNLKKNGDEYWVYANIESILNNKGEIKGYASIRVDITDSVHLQEELENNRKKDRLLLQQSKHAQMGEMLAMIAHQWRQPLSAISAASITLNMKAQMDMLEKNVVIEVANKISDLTQHLSKTIDDFRDFFKNTKEKKEITYQELINKTLEIVEVSLKNKNITIIREEESKEVFVTYTNELKQVVLNLIKNAEDILLEKNIKEPYIKIVTEGNKLKIYDNGGGIPEDIIDKIFDPYFSTKSLNGTGLGLYMSKTIIEEHCEGKLTVHNEADGAVFVVELSNGEKDEKNSNR</sequence>
<dbReference type="InterPro" id="IPR013587">
    <property type="entry name" value="Nitrate/nitrite_sensing"/>
</dbReference>
<dbReference type="InterPro" id="IPR013655">
    <property type="entry name" value="PAS_fold_3"/>
</dbReference>
<evidence type="ECO:0000256" key="6">
    <source>
        <dbReference type="ARBA" id="ARBA00023012"/>
    </source>
</evidence>
<dbReference type="InterPro" id="IPR003661">
    <property type="entry name" value="HisK_dim/P_dom"/>
</dbReference>
<gene>
    <name evidence="11" type="ORF">MNB_SM-3-969</name>
</gene>
<evidence type="ECO:0000259" key="9">
    <source>
        <dbReference type="PROSITE" id="PS50112"/>
    </source>
</evidence>
<dbReference type="GO" id="GO:0005524">
    <property type="term" value="F:ATP binding"/>
    <property type="evidence" value="ECO:0007669"/>
    <property type="project" value="UniProtKB-KW"/>
</dbReference>
<dbReference type="Pfam" id="PF00512">
    <property type="entry name" value="HisKA"/>
    <property type="match status" value="1"/>
</dbReference>
<evidence type="ECO:0000256" key="2">
    <source>
        <dbReference type="ARBA" id="ARBA00022679"/>
    </source>
</evidence>
<dbReference type="PANTHER" id="PTHR43065">
    <property type="entry name" value="SENSOR HISTIDINE KINASE"/>
    <property type="match status" value="1"/>
</dbReference>
<dbReference type="PRINTS" id="PR00344">
    <property type="entry name" value="BCTRLSENSOR"/>
</dbReference>
<feature type="transmembrane region" description="Helical" evidence="7">
    <location>
        <begin position="12"/>
        <end position="34"/>
    </location>
</feature>
<dbReference type="PROSITE" id="PS50109">
    <property type="entry name" value="HIS_KIN"/>
    <property type="match status" value="1"/>
</dbReference>
<dbReference type="SUPFAM" id="SSF55785">
    <property type="entry name" value="PYP-like sensor domain (PAS domain)"/>
    <property type="match status" value="1"/>
</dbReference>
<keyword evidence="2" id="KW-0808">Transferase</keyword>
<dbReference type="InterPro" id="IPR036890">
    <property type="entry name" value="HATPase_C_sf"/>
</dbReference>
<dbReference type="InterPro" id="IPR001610">
    <property type="entry name" value="PAC"/>
</dbReference>
<dbReference type="SMART" id="SM00388">
    <property type="entry name" value="HisKA"/>
    <property type="match status" value="1"/>
</dbReference>
<dbReference type="AlphaFoldDB" id="A0A1W1D4A9"/>
<dbReference type="Pfam" id="PF08447">
    <property type="entry name" value="PAS_3"/>
    <property type="match status" value="1"/>
</dbReference>
<protein>
    <submittedName>
        <fullName evidence="11">Aerotaxis receptor Aer</fullName>
    </submittedName>
</protein>
<evidence type="ECO:0000256" key="1">
    <source>
        <dbReference type="ARBA" id="ARBA00022553"/>
    </source>
</evidence>
<keyword evidence="6" id="KW-0902">Two-component regulatory system</keyword>
<dbReference type="Pfam" id="PF02518">
    <property type="entry name" value="HATPase_c"/>
    <property type="match status" value="1"/>
</dbReference>
<keyword evidence="7" id="KW-1133">Transmembrane helix</keyword>
<evidence type="ECO:0000259" key="8">
    <source>
        <dbReference type="PROSITE" id="PS50109"/>
    </source>
</evidence>
<dbReference type="InterPro" id="IPR035965">
    <property type="entry name" value="PAS-like_dom_sf"/>
</dbReference>
<feature type="transmembrane region" description="Helical" evidence="7">
    <location>
        <begin position="300"/>
        <end position="325"/>
    </location>
</feature>
<feature type="domain" description="PAC" evidence="10">
    <location>
        <begin position="400"/>
        <end position="454"/>
    </location>
</feature>
<dbReference type="CDD" id="cd00130">
    <property type="entry name" value="PAS"/>
    <property type="match status" value="1"/>
</dbReference>
<evidence type="ECO:0000259" key="10">
    <source>
        <dbReference type="PROSITE" id="PS50113"/>
    </source>
</evidence>
<dbReference type="Gene3D" id="3.30.450.20">
    <property type="entry name" value="PAS domain"/>
    <property type="match status" value="1"/>
</dbReference>
<dbReference type="Pfam" id="PF08376">
    <property type="entry name" value="NIT"/>
    <property type="match status" value="1"/>
</dbReference>
<evidence type="ECO:0000313" key="11">
    <source>
        <dbReference type="EMBL" id="SFV75434.1"/>
    </source>
</evidence>
<dbReference type="InterPro" id="IPR003594">
    <property type="entry name" value="HATPase_dom"/>
</dbReference>
<dbReference type="InterPro" id="IPR004358">
    <property type="entry name" value="Sig_transdc_His_kin-like_C"/>
</dbReference>
<keyword evidence="1" id="KW-0597">Phosphoprotein</keyword>
<keyword evidence="7" id="KW-0472">Membrane</keyword>
<dbReference type="PROSITE" id="PS50113">
    <property type="entry name" value="PAC"/>
    <property type="match status" value="1"/>
</dbReference>
<dbReference type="InterPro" id="IPR036097">
    <property type="entry name" value="HisK_dim/P_sf"/>
</dbReference>
<dbReference type="GO" id="GO:0000155">
    <property type="term" value="F:phosphorelay sensor kinase activity"/>
    <property type="evidence" value="ECO:0007669"/>
    <property type="project" value="InterPro"/>
</dbReference>
<dbReference type="EMBL" id="FPHP01000036">
    <property type="protein sequence ID" value="SFV75434.1"/>
    <property type="molecule type" value="Genomic_DNA"/>
</dbReference>
<dbReference type="InterPro" id="IPR005467">
    <property type="entry name" value="His_kinase_dom"/>
</dbReference>
<dbReference type="InterPro" id="IPR000700">
    <property type="entry name" value="PAS-assoc_C"/>
</dbReference>
<proteinExistence type="predicted"/>
<dbReference type="NCBIfam" id="TIGR00229">
    <property type="entry name" value="sensory_box"/>
    <property type="match status" value="1"/>
</dbReference>
<keyword evidence="7" id="KW-0812">Transmembrane</keyword>
<dbReference type="CDD" id="cd00082">
    <property type="entry name" value="HisKA"/>
    <property type="match status" value="1"/>
</dbReference>
<dbReference type="SUPFAM" id="SSF55874">
    <property type="entry name" value="ATPase domain of HSP90 chaperone/DNA topoisomerase II/histidine kinase"/>
    <property type="match status" value="1"/>
</dbReference>
<reference evidence="11" key="1">
    <citation type="submission" date="2016-10" db="EMBL/GenBank/DDBJ databases">
        <authorList>
            <person name="de Groot N.N."/>
        </authorList>
    </citation>
    <scope>NUCLEOTIDE SEQUENCE</scope>
</reference>
<evidence type="ECO:0000256" key="7">
    <source>
        <dbReference type="SAM" id="Phobius"/>
    </source>
</evidence>
<dbReference type="InterPro" id="IPR000014">
    <property type="entry name" value="PAS"/>
</dbReference>
<organism evidence="11">
    <name type="scientific">hydrothermal vent metagenome</name>
    <dbReference type="NCBI Taxonomy" id="652676"/>
    <lineage>
        <taxon>unclassified sequences</taxon>
        <taxon>metagenomes</taxon>
        <taxon>ecological metagenomes</taxon>
    </lineage>
</organism>
<dbReference type="PANTHER" id="PTHR43065:SF10">
    <property type="entry name" value="PEROXIDE STRESS-ACTIVATED HISTIDINE KINASE MAK3"/>
    <property type="match status" value="1"/>
</dbReference>
<keyword evidence="5" id="KW-0067">ATP-binding</keyword>
<dbReference type="SMART" id="SM00387">
    <property type="entry name" value="HATPase_c"/>
    <property type="match status" value="1"/>
</dbReference>
<dbReference type="SMART" id="SM00086">
    <property type="entry name" value="PAC"/>
    <property type="match status" value="1"/>
</dbReference>
<evidence type="ECO:0000256" key="3">
    <source>
        <dbReference type="ARBA" id="ARBA00022741"/>
    </source>
</evidence>
<keyword evidence="11" id="KW-0675">Receptor</keyword>
<dbReference type="PROSITE" id="PS50112">
    <property type="entry name" value="PAS"/>
    <property type="match status" value="1"/>
</dbReference>
<dbReference type="SUPFAM" id="SSF47384">
    <property type="entry name" value="Homodimeric domain of signal transducing histidine kinase"/>
    <property type="match status" value="1"/>
</dbReference>
<evidence type="ECO:0000256" key="4">
    <source>
        <dbReference type="ARBA" id="ARBA00022777"/>
    </source>
</evidence>
<accession>A0A1W1D4A9</accession>
<feature type="domain" description="Histidine kinase" evidence="8">
    <location>
        <begin position="477"/>
        <end position="687"/>
    </location>
</feature>
<evidence type="ECO:0000256" key="5">
    <source>
        <dbReference type="ARBA" id="ARBA00022840"/>
    </source>
</evidence>
<dbReference type="Gene3D" id="1.10.287.130">
    <property type="match status" value="1"/>
</dbReference>
<keyword evidence="4" id="KW-0418">Kinase</keyword>
<feature type="domain" description="PAS" evidence="9">
    <location>
        <begin position="346"/>
        <end position="399"/>
    </location>
</feature>
<name>A0A1W1D4A9_9ZZZZ</name>
<dbReference type="Gene3D" id="3.30.565.10">
    <property type="entry name" value="Histidine kinase-like ATPase, C-terminal domain"/>
    <property type="match status" value="1"/>
</dbReference>